<name>A0A7S2Z9D8_9RHOD</name>
<reference evidence="1" key="1">
    <citation type="submission" date="2021-01" db="EMBL/GenBank/DDBJ databases">
        <authorList>
            <person name="Corre E."/>
            <person name="Pelletier E."/>
            <person name="Niang G."/>
            <person name="Scheremetjew M."/>
            <person name="Finn R."/>
            <person name="Kale V."/>
            <person name="Holt S."/>
            <person name="Cochrane G."/>
            <person name="Meng A."/>
            <person name="Brown T."/>
            <person name="Cohen L."/>
        </authorList>
    </citation>
    <scope>NUCLEOTIDE SEQUENCE</scope>
    <source>
        <strain evidence="1">CCMP 769</strain>
    </source>
</reference>
<evidence type="ECO:0000313" key="1">
    <source>
        <dbReference type="EMBL" id="CAE0032181.1"/>
    </source>
</evidence>
<proteinExistence type="predicted"/>
<dbReference type="EMBL" id="HBHW01000152">
    <property type="protein sequence ID" value="CAE0032181.1"/>
    <property type="molecule type" value="Transcribed_RNA"/>
</dbReference>
<sequence length="153" mass="16526">MAQERPGYAGDKSILSFSGVPLRTDGKMNAERVCGLSSDHRGWQRSSQPFFGFGERASRFQFRAAAENRLVLRLSPRHWDGGLNLEASAPTGSGSLRDDGGTRISIAQIETTLEQSQAASVVASCANGDSRANSSLSVELQAWPSVLWKCPQL</sequence>
<organism evidence="1">
    <name type="scientific">Rhodosorus marinus</name>
    <dbReference type="NCBI Taxonomy" id="101924"/>
    <lineage>
        <taxon>Eukaryota</taxon>
        <taxon>Rhodophyta</taxon>
        <taxon>Stylonematophyceae</taxon>
        <taxon>Stylonematales</taxon>
        <taxon>Stylonemataceae</taxon>
        <taxon>Rhodosorus</taxon>
    </lineage>
</organism>
<dbReference type="AlphaFoldDB" id="A0A7S2Z9D8"/>
<gene>
    <name evidence="1" type="ORF">RMAR00112_LOCUS119</name>
</gene>
<protein>
    <submittedName>
        <fullName evidence="1">Uncharacterized protein</fullName>
    </submittedName>
</protein>
<accession>A0A7S2Z9D8</accession>